<dbReference type="OrthoDB" id="7998340at2"/>
<sequence>MHSEPVTHIQTPTAADPAEVIKTGIATWRAFAFDLPLRIAAETMRFAGHRLQAQADHLAALAGCGSLKDAVELQTGFLTKGVADYQTEATTRSHDFTEAACAEAA</sequence>
<dbReference type="Proteomes" id="UP000410984">
    <property type="component" value="Unassembled WGS sequence"/>
</dbReference>
<organism evidence="2 3">
    <name type="scientific">Methylobacterium symbioticum</name>
    <dbReference type="NCBI Taxonomy" id="2584084"/>
    <lineage>
        <taxon>Bacteria</taxon>
        <taxon>Pseudomonadati</taxon>
        <taxon>Pseudomonadota</taxon>
        <taxon>Alphaproteobacteria</taxon>
        <taxon>Hyphomicrobiales</taxon>
        <taxon>Methylobacteriaceae</taxon>
        <taxon>Methylobacterium</taxon>
    </lineage>
</organism>
<evidence type="ECO:0000259" key="1">
    <source>
        <dbReference type="Pfam" id="PF09361"/>
    </source>
</evidence>
<dbReference type="RefSeq" id="WP_142584195.1">
    <property type="nucleotide sequence ID" value="NZ_CABFPH010000053.1"/>
</dbReference>
<dbReference type="AlphaFoldDB" id="A0A509EHJ2"/>
<dbReference type="Pfam" id="PF09361">
    <property type="entry name" value="Phasin_2"/>
    <property type="match status" value="1"/>
</dbReference>
<dbReference type="EMBL" id="CABFPH010000053">
    <property type="protein sequence ID" value="VUD72915.1"/>
    <property type="molecule type" value="Genomic_DNA"/>
</dbReference>
<gene>
    <name evidence="2" type="ORF">MET9862_03522</name>
</gene>
<feature type="domain" description="Phasin" evidence="1">
    <location>
        <begin position="38"/>
        <end position="91"/>
    </location>
</feature>
<evidence type="ECO:0000313" key="2">
    <source>
        <dbReference type="EMBL" id="VUD72915.1"/>
    </source>
</evidence>
<dbReference type="InterPro" id="IPR018968">
    <property type="entry name" value="Phasin"/>
</dbReference>
<keyword evidence="3" id="KW-1185">Reference proteome</keyword>
<protein>
    <recommendedName>
        <fullName evidence="1">Phasin domain-containing protein</fullName>
    </recommendedName>
</protein>
<proteinExistence type="predicted"/>
<accession>A0A509EHJ2</accession>
<reference evidence="2 3" key="1">
    <citation type="submission" date="2019-06" db="EMBL/GenBank/DDBJ databases">
        <authorList>
            <person name="Rodrigo-Torres L."/>
            <person name="Arahal R. D."/>
            <person name="Lucena T."/>
        </authorList>
    </citation>
    <scope>NUCLEOTIDE SEQUENCE [LARGE SCALE GENOMIC DNA]</scope>
    <source>
        <strain evidence="2 3">SB0023/3</strain>
    </source>
</reference>
<evidence type="ECO:0000313" key="3">
    <source>
        <dbReference type="Proteomes" id="UP000410984"/>
    </source>
</evidence>
<name>A0A509EHJ2_9HYPH</name>